<feature type="domain" description="Arc-like DNA binding" evidence="1">
    <location>
        <begin position="12"/>
        <end position="48"/>
    </location>
</feature>
<keyword evidence="2" id="KW-0238">DNA-binding</keyword>
<reference evidence="2 3" key="1">
    <citation type="submission" date="2024-04" db="EMBL/GenBank/DDBJ databases">
        <title>Human intestinal bacterial collection.</title>
        <authorList>
            <person name="Pauvert C."/>
            <person name="Hitch T.C.A."/>
            <person name="Clavel T."/>
        </authorList>
    </citation>
    <scope>NUCLEOTIDE SEQUENCE [LARGE SCALE GENOMIC DNA]</scope>
    <source>
        <strain evidence="2 3">CLA-AA-H174</strain>
    </source>
</reference>
<evidence type="ECO:0000259" key="1">
    <source>
        <dbReference type="Pfam" id="PF03869"/>
    </source>
</evidence>
<sequence>MSTSTLRVPTSFRLPAELLEELKECAKATNRSLNNYVESILMDFMSKNKTMEENAITPDLQAKLDKAREEIHSGQCITMKSHDDIDNYFASL</sequence>
<accession>A0ABV1G055</accession>
<organism evidence="2 3">
    <name type="scientific">Segatella sinensis</name>
    <dbReference type="NCBI Taxonomy" id="3085167"/>
    <lineage>
        <taxon>Bacteria</taxon>
        <taxon>Pseudomonadati</taxon>
        <taxon>Bacteroidota</taxon>
        <taxon>Bacteroidia</taxon>
        <taxon>Bacteroidales</taxon>
        <taxon>Prevotellaceae</taxon>
        <taxon>Segatella</taxon>
    </lineage>
</organism>
<dbReference type="InterPro" id="IPR010985">
    <property type="entry name" value="Ribbon_hlx_hlx"/>
</dbReference>
<dbReference type="InterPro" id="IPR013321">
    <property type="entry name" value="Arc_rbn_hlx_hlx"/>
</dbReference>
<dbReference type="InterPro" id="IPR005569">
    <property type="entry name" value="Arc_DNA-bd_dom"/>
</dbReference>
<protein>
    <submittedName>
        <fullName evidence="2">Arc family DNA-binding protein</fullName>
    </submittedName>
</protein>
<keyword evidence="3" id="KW-1185">Reference proteome</keyword>
<dbReference type="RefSeq" id="WP_349226429.1">
    <property type="nucleotide sequence ID" value="NZ_JBBNFG020000030.1"/>
</dbReference>
<evidence type="ECO:0000313" key="3">
    <source>
        <dbReference type="Proteomes" id="UP001465717"/>
    </source>
</evidence>
<dbReference type="Pfam" id="PF03869">
    <property type="entry name" value="Arc"/>
    <property type="match status" value="1"/>
</dbReference>
<dbReference type="EMBL" id="JBBNGE010000039">
    <property type="protein sequence ID" value="MEQ2508792.1"/>
    <property type="molecule type" value="Genomic_DNA"/>
</dbReference>
<dbReference type="GO" id="GO:0003677">
    <property type="term" value="F:DNA binding"/>
    <property type="evidence" value="ECO:0007669"/>
    <property type="project" value="UniProtKB-KW"/>
</dbReference>
<name>A0ABV1G055_9BACT</name>
<dbReference type="Gene3D" id="1.10.1220.10">
    <property type="entry name" value="Met repressor-like"/>
    <property type="match status" value="1"/>
</dbReference>
<comment type="caution">
    <text evidence="2">The sequence shown here is derived from an EMBL/GenBank/DDBJ whole genome shotgun (WGS) entry which is preliminary data.</text>
</comment>
<evidence type="ECO:0000313" key="2">
    <source>
        <dbReference type="EMBL" id="MEQ2508792.1"/>
    </source>
</evidence>
<gene>
    <name evidence="2" type="ORF">AAAT87_10965</name>
</gene>
<dbReference type="SUPFAM" id="SSF47598">
    <property type="entry name" value="Ribbon-helix-helix"/>
    <property type="match status" value="1"/>
</dbReference>
<dbReference type="Proteomes" id="UP001465717">
    <property type="component" value="Unassembled WGS sequence"/>
</dbReference>
<proteinExistence type="predicted"/>